<evidence type="ECO:0000256" key="4">
    <source>
        <dbReference type="ARBA" id="ARBA00022692"/>
    </source>
</evidence>
<sequence>MAQDKKGSATLSDFDPGHTLLRLMEQSRSQGFFAPGLVLGAQVWLAIACVATVVAQAFVKETPKCTKSESRQLSLVIVWVSSICMWLFWSFVYMHQMVPLIYPVHVKGVA</sequence>
<feature type="transmembrane region" description="Helical" evidence="9">
    <location>
        <begin position="32"/>
        <end position="54"/>
    </location>
</feature>
<evidence type="ECO:0000256" key="5">
    <source>
        <dbReference type="ARBA" id="ARBA00022781"/>
    </source>
</evidence>
<keyword evidence="5" id="KW-0375">Hydrogen ion transport</keyword>
<keyword evidence="8 9" id="KW-0472">Membrane</keyword>
<evidence type="ECO:0000256" key="9">
    <source>
        <dbReference type="SAM" id="Phobius"/>
    </source>
</evidence>
<evidence type="ECO:0008006" key="11">
    <source>
        <dbReference type="Google" id="ProtNLM"/>
    </source>
</evidence>
<evidence type="ECO:0000256" key="3">
    <source>
        <dbReference type="ARBA" id="ARBA00022448"/>
    </source>
</evidence>
<feature type="transmembrane region" description="Helical" evidence="9">
    <location>
        <begin position="75"/>
        <end position="94"/>
    </location>
</feature>
<dbReference type="GO" id="GO:0046961">
    <property type="term" value="F:proton-transporting ATPase activity, rotational mechanism"/>
    <property type="evidence" value="ECO:0007669"/>
    <property type="project" value="InterPro"/>
</dbReference>
<reference evidence="10" key="1">
    <citation type="submission" date="2021-01" db="EMBL/GenBank/DDBJ databases">
        <authorList>
            <person name="Corre E."/>
            <person name="Pelletier E."/>
            <person name="Niang G."/>
            <person name="Scheremetjew M."/>
            <person name="Finn R."/>
            <person name="Kale V."/>
            <person name="Holt S."/>
            <person name="Cochrane G."/>
            <person name="Meng A."/>
            <person name="Brown T."/>
            <person name="Cohen L."/>
        </authorList>
    </citation>
    <scope>NUCLEOTIDE SEQUENCE</scope>
    <source>
        <strain evidence="10">OF101</strain>
    </source>
</reference>
<proteinExistence type="inferred from homology"/>
<accession>A0A7S1WIC5</accession>
<gene>
    <name evidence="10" type="ORF">ACAT0790_LOCUS46812</name>
</gene>
<evidence type="ECO:0000256" key="7">
    <source>
        <dbReference type="ARBA" id="ARBA00023065"/>
    </source>
</evidence>
<evidence type="ECO:0000256" key="6">
    <source>
        <dbReference type="ARBA" id="ARBA00022989"/>
    </source>
</evidence>
<comment type="subcellular location">
    <subcellularLocation>
        <location evidence="1">Membrane</location>
        <topology evidence="1">Multi-pass membrane protein</topology>
    </subcellularLocation>
</comment>
<evidence type="ECO:0000256" key="2">
    <source>
        <dbReference type="ARBA" id="ARBA00008328"/>
    </source>
</evidence>
<keyword evidence="6 9" id="KW-1133">Transmembrane helix</keyword>
<comment type="similarity">
    <text evidence="2">Belongs to the V-ATPase e1/e2 subunit family.</text>
</comment>
<organism evidence="10">
    <name type="scientific">Alexandrium catenella</name>
    <name type="common">Red tide dinoflagellate</name>
    <name type="synonym">Gonyaulax catenella</name>
    <dbReference type="NCBI Taxonomy" id="2925"/>
    <lineage>
        <taxon>Eukaryota</taxon>
        <taxon>Sar</taxon>
        <taxon>Alveolata</taxon>
        <taxon>Dinophyceae</taxon>
        <taxon>Gonyaulacales</taxon>
        <taxon>Pyrocystaceae</taxon>
        <taxon>Alexandrium</taxon>
    </lineage>
</organism>
<dbReference type="EMBL" id="HBGE01078236">
    <property type="protein sequence ID" value="CAD9170043.1"/>
    <property type="molecule type" value="Transcribed_RNA"/>
</dbReference>
<evidence type="ECO:0000256" key="1">
    <source>
        <dbReference type="ARBA" id="ARBA00004141"/>
    </source>
</evidence>
<protein>
    <recommendedName>
        <fullName evidence="11">V-type proton ATPase subunit</fullName>
    </recommendedName>
</protein>
<evidence type="ECO:0000313" key="10">
    <source>
        <dbReference type="EMBL" id="CAD9170043.1"/>
    </source>
</evidence>
<keyword evidence="7" id="KW-0406">Ion transport</keyword>
<evidence type="ECO:0000256" key="8">
    <source>
        <dbReference type="ARBA" id="ARBA00023136"/>
    </source>
</evidence>
<dbReference type="Pfam" id="PF05493">
    <property type="entry name" value="ATP_synt_H"/>
    <property type="match status" value="1"/>
</dbReference>
<dbReference type="InterPro" id="IPR008389">
    <property type="entry name" value="ATPase_V0-cplx_e1/e2_su"/>
</dbReference>
<name>A0A7S1WIC5_ALECA</name>
<keyword evidence="3" id="KW-0813">Transport</keyword>
<dbReference type="AlphaFoldDB" id="A0A7S1WIC5"/>
<dbReference type="GO" id="GO:0033179">
    <property type="term" value="C:proton-transporting V-type ATPase, V0 domain"/>
    <property type="evidence" value="ECO:0007669"/>
    <property type="project" value="InterPro"/>
</dbReference>
<keyword evidence="4 9" id="KW-0812">Transmembrane</keyword>